<feature type="domain" description="GGDEF" evidence="4">
    <location>
        <begin position="361"/>
        <end position="495"/>
    </location>
</feature>
<keyword evidence="2" id="KW-0472">Membrane</keyword>
<feature type="transmembrane region" description="Helical" evidence="2">
    <location>
        <begin position="144"/>
        <end position="163"/>
    </location>
</feature>
<gene>
    <name evidence="5" type="ORF">D7003_08450</name>
</gene>
<dbReference type="AlphaFoldDB" id="A0A3N0C2M5"/>
<dbReference type="InterPro" id="IPR001633">
    <property type="entry name" value="EAL_dom"/>
</dbReference>
<dbReference type="InterPro" id="IPR035919">
    <property type="entry name" value="EAL_sf"/>
</dbReference>
<dbReference type="PROSITE" id="PS50887">
    <property type="entry name" value="GGDEF"/>
    <property type="match status" value="1"/>
</dbReference>
<feature type="transmembrane region" description="Helical" evidence="2">
    <location>
        <begin position="277"/>
        <end position="298"/>
    </location>
</feature>
<evidence type="ECO:0000256" key="1">
    <source>
        <dbReference type="SAM" id="MobiDB-lite"/>
    </source>
</evidence>
<sequence length="781" mass="82689">MGEPLAAGVRWPGRLRRRVRAMSGPAVAMWLVVAGYLVALAMHGNGYSLWIDGWLGPVAIWMPALVCWAAVVRRRLWSIPSVAVSLAVTCFALGDQYYILASDDGAGIPDISLADAGYLAVYPLMFIALAATVRRRAPQWAQSVLLDAAVGALGAAAVLAVVLDPVLSPETEDPLSAAAVVSAAYPLMDLVLISAAVGMAAAPKLQLGRSGVPLIAGLFVFAFSDAAYALLTAEDAYVIGTLLDAGWVLGLALMAVWVEHPPAEVAPGPAPGQPHALAVSTTATLAGLSILTMGAFTLVPGRAVLLSCLTLVLAALRAQVAFRDLAKMADLRVLSRTDDLTGLPNRRAFHADVPDVLAAEKRGALLIMDLDKFKEVNDGLGHEYGDMLLAEVGQRLAGHVRAVDVLARIGGDEFAVLLPAAGRTHAAARAAELRAAVGAPVTLDGITLRPDVSIGIALWPDEGNDLSGLLRKADVAMYRAKTSRSGHHVYSAADDTRGAERLRDLEELRIALTCGHLTLHYQPKLDVASGLIDGVEVLIRWDHGNRGMLKPGEFLPLLEEAGLMPRMTDWVLEQALDQARSWQSGGRSLTVAVNISAASLADDTLPDRVAAMIAARRLPPAALTLEITEDFLVADPARARLILLRLRQTGIRISIDDFGTGYSSLAYLRDLPLDELKLDQSFVASLGADPRATTLVQTTVTLAHGLGLRMVAEGVENREAFEELQRLGCDEVQGYLIARPMPAADLTGWLAARSGAGNTDPGPGSRPPADPARGVKSISPR</sequence>
<feature type="transmembrane region" description="Helical" evidence="2">
    <location>
        <begin position="21"/>
        <end position="42"/>
    </location>
</feature>
<evidence type="ECO:0000256" key="2">
    <source>
        <dbReference type="SAM" id="Phobius"/>
    </source>
</evidence>
<keyword evidence="2" id="KW-1133">Transmembrane helix</keyword>
<dbReference type="EMBL" id="RBED01000085">
    <property type="protein sequence ID" value="RNL56719.1"/>
    <property type="molecule type" value="Genomic_DNA"/>
</dbReference>
<evidence type="ECO:0000313" key="5">
    <source>
        <dbReference type="EMBL" id="RNL56719.1"/>
    </source>
</evidence>
<dbReference type="PANTHER" id="PTHR44757">
    <property type="entry name" value="DIGUANYLATE CYCLASE DGCP"/>
    <property type="match status" value="1"/>
</dbReference>
<dbReference type="PANTHER" id="PTHR44757:SF2">
    <property type="entry name" value="BIOFILM ARCHITECTURE MAINTENANCE PROTEIN MBAA"/>
    <property type="match status" value="1"/>
</dbReference>
<dbReference type="CDD" id="cd01949">
    <property type="entry name" value="GGDEF"/>
    <property type="match status" value="1"/>
</dbReference>
<dbReference type="Pfam" id="PF00990">
    <property type="entry name" value="GGDEF"/>
    <property type="match status" value="1"/>
</dbReference>
<feature type="transmembrane region" description="Helical" evidence="2">
    <location>
        <begin position="79"/>
        <end position="99"/>
    </location>
</feature>
<evidence type="ECO:0000313" key="6">
    <source>
        <dbReference type="Proteomes" id="UP000273807"/>
    </source>
</evidence>
<dbReference type="SUPFAM" id="SSF141868">
    <property type="entry name" value="EAL domain-like"/>
    <property type="match status" value="1"/>
</dbReference>
<dbReference type="SUPFAM" id="SSF55073">
    <property type="entry name" value="Nucleotide cyclase"/>
    <property type="match status" value="1"/>
</dbReference>
<name>A0A3N0C2M5_9MICC</name>
<dbReference type="Pfam" id="PF00563">
    <property type="entry name" value="EAL"/>
    <property type="match status" value="1"/>
</dbReference>
<dbReference type="OrthoDB" id="23692at2"/>
<dbReference type="InterPro" id="IPR052155">
    <property type="entry name" value="Biofilm_reg_signaling"/>
</dbReference>
<dbReference type="InterPro" id="IPR000160">
    <property type="entry name" value="GGDEF_dom"/>
</dbReference>
<accession>A0A3N0C2M5</accession>
<evidence type="ECO:0000259" key="4">
    <source>
        <dbReference type="PROSITE" id="PS50887"/>
    </source>
</evidence>
<dbReference type="RefSeq" id="WP_123255019.1">
    <property type="nucleotide sequence ID" value="NZ_RBED01000085.1"/>
</dbReference>
<dbReference type="InterPro" id="IPR029787">
    <property type="entry name" value="Nucleotide_cyclase"/>
</dbReference>
<feature type="region of interest" description="Disordered" evidence="1">
    <location>
        <begin position="752"/>
        <end position="781"/>
    </location>
</feature>
<reference evidence="5 6" key="1">
    <citation type="submission" date="2018-10" db="EMBL/GenBank/DDBJ databases">
        <title>Genome sequencing of Arthrobacter oryzae TNB02.</title>
        <authorList>
            <person name="Cho Y.-J."/>
            <person name="Cho A."/>
            <person name="Kim O.-S."/>
        </authorList>
    </citation>
    <scope>NUCLEOTIDE SEQUENCE [LARGE SCALE GENOMIC DNA]</scope>
    <source>
        <strain evidence="5 6">TNB02</strain>
    </source>
</reference>
<evidence type="ECO:0000259" key="3">
    <source>
        <dbReference type="PROSITE" id="PS50883"/>
    </source>
</evidence>
<dbReference type="Proteomes" id="UP000273807">
    <property type="component" value="Unassembled WGS sequence"/>
</dbReference>
<feature type="transmembrane region" description="Helical" evidence="2">
    <location>
        <begin position="212"/>
        <end position="231"/>
    </location>
</feature>
<feature type="transmembrane region" description="Helical" evidence="2">
    <location>
        <begin position="175"/>
        <end position="200"/>
    </location>
</feature>
<keyword evidence="6" id="KW-1185">Reference proteome</keyword>
<keyword evidence="2" id="KW-0812">Transmembrane</keyword>
<feature type="domain" description="EAL" evidence="3">
    <location>
        <begin position="501"/>
        <end position="754"/>
    </location>
</feature>
<proteinExistence type="predicted"/>
<dbReference type="SMART" id="SM00267">
    <property type="entry name" value="GGDEF"/>
    <property type="match status" value="1"/>
</dbReference>
<dbReference type="PROSITE" id="PS50883">
    <property type="entry name" value="EAL"/>
    <property type="match status" value="1"/>
</dbReference>
<feature type="transmembrane region" description="Helical" evidence="2">
    <location>
        <begin position="304"/>
        <end position="322"/>
    </location>
</feature>
<dbReference type="InterPro" id="IPR043128">
    <property type="entry name" value="Rev_trsase/Diguanyl_cyclase"/>
</dbReference>
<comment type="caution">
    <text evidence="5">The sequence shown here is derived from an EMBL/GenBank/DDBJ whole genome shotgun (WGS) entry which is preliminary data.</text>
</comment>
<dbReference type="CDD" id="cd01948">
    <property type="entry name" value="EAL"/>
    <property type="match status" value="1"/>
</dbReference>
<feature type="transmembrane region" description="Helical" evidence="2">
    <location>
        <begin position="54"/>
        <end position="72"/>
    </location>
</feature>
<organism evidence="5 6">
    <name type="scientific">Arthrobacter oryzae</name>
    <dbReference type="NCBI Taxonomy" id="409290"/>
    <lineage>
        <taxon>Bacteria</taxon>
        <taxon>Bacillati</taxon>
        <taxon>Actinomycetota</taxon>
        <taxon>Actinomycetes</taxon>
        <taxon>Micrococcales</taxon>
        <taxon>Micrococcaceae</taxon>
        <taxon>Arthrobacter</taxon>
    </lineage>
</organism>
<protein>
    <submittedName>
        <fullName evidence="5">EAL domain-containing protein</fullName>
    </submittedName>
</protein>
<dbReference type="SMART" id="SM00052">
    <property type="entry name" value="EAL"/>
    <property type="match status" value="1"/>
</dbReference>
<dbReference type="Gene3D" id="3.20.20.450">
    <property type="entry name" value="EAL domain"/>
    <property type="match status" value="1"/>
</dbReference>
<dbReference type="NCBIfam" id="TIGR00254">
    <property type="entry name" value="GGDEF"/>
    <property type="match status" value="1"/>
</dbReference>
<dbReference type="Gene3D" id="3.30.70.270">
    <property type="match status" value="1"/>
</dbReference>
<feature type="transmembrane region" description="Helical" evidence="2">
    <location>
        <begin position="111"/>
        <end position="132"/>
    </location>
</feature>